<proteinExistence type="predicted"/>
<comment type="caution">
    <text evidence="1">The sequence shown here is derived from an EMBL/GenBank/DDBJ whole genome shotgun (WGS) entry which is preliminary data.</text>
</comment>
<dbReference type="EMBL" id="BGPR01072805">
    <property type="protein sequence ID" value="GBO45632.1"/>
    <property type="molecule type" value="Genomic_DNA"/>
</dbReference>
<protein>
    <submittedName>
        <fullName evidence="1">Uncharacterized protein</fullName>
    </submittedName>
</protein>
<dbReference type="AlphaFoldDB" id="A0A4Y2XCH3"/>
<evidence type="ECO:0000313" key="1">
    <source>
        <dbReference type="EMBL" id="GBO45632.1"/>
    </source>
</evidence>
<dbReference type="Proteomes" id="UP000499080">
    <property type="component" value="Unassembled WGS sequence"/>
</dbReference>
<name>A0A4Y2XCH3_ARAVE</name>
<sequence length="88" mass="9984">AKGGGPKCILDFLHNITNLLWQRLPTYGQRNASQESKSEELQESSVFCFINNILLELKSLWPCRTVGSRLFSPLAHVGHYSLLGRLRQ</sequence>
<keyword evidence="2" id="KW-1185">Reference proteome</keyword>
<organism evidence="1 2">
    <name type="scientific">Araneus ventricosus</name>
    <name type="common">Orbweaver spider</name>
    <name type="synonym">Epeira ventricosa</name>
    <dbReference type="NCBI Taxonomy" id="182803"/>
    <lineage>
        <taxon>Eukaryota</taxon>
        <taxon>Metazoa</taxon>
        <taxon>Ecdysozoa</taxon>
        <taxon>Arthropoda</taxon>
        <taxon>Chelicerata</taxon>
        <taxon>Arachnida</taxon>
        <taxon>Araneae</taxon>
        <taxon>Araneomorphae</taxon>
        <taxon>Entelegynae</taxon>
        <taxon>Araneoidea</taxon>
        <taxon>Araneidae</taxon>
        <taxon>Araneus</taxon>
    </lineage>
</organism>
<evidence type="ECO:0000313" key="2">
    <source>
        <dbReference type="Proteomes" id="UP000499080"/>
    </source>
</evidence>
<gene>
    <name evidence="1" type="ORF">AVEN_40330_1</name>
</gene>
<accession>A0A4Y2XCH3</accession>
<reference evidence="1 2" key="1">
    <citation type="journal article" date="2019" name="Sci. Rep.">
        <title>Orb-weaving spider Araneus ventricosus genome elucidates the spidroin gene catalogue.</title>
        <authorList>
            <person name="Kono N."/>
            <person name="Nakamura H."/>
            <person name="Ohtoshi R."/>
            <person name="Moran D.A.P."/>
            <person name="Shinohara A."/>
            <person name="Yoshida Y."/>
            <person name="Fujiwara M."/>
            <person name="Mori M."/>
            <person name="Tomita M."/>
            <person name="Arakawa K."/>
        </authorList>
    </citation>
    <scope>NUCLEOTIDE SEQUENCE [LARGE SCALE GENOMIC DNA]</scope>
</reference>
<feature type="non-terminal residue" evidence="1">
    <location>
        <position position="1"/>
    </location>
</feature>